<name>A0A3G9K3W4_MICVR</name>
<sequence length="96" mass="11414">MHDYLSPQDIEKIKQIATQLLKTLKQEKLKIDRWLDKESSRAEVKTTIHNFLYSDDTGLPVDLYTEEEVEEKTEEVFRHIRRVYPSLPSPYYRSAA</sequence>
<gene>
    <name evidence="1" type="ORF">myaer102_44950</name>
</gene>
<dbReference type="EMBL" id="AP019314">
    <property type="protein sequence ID" value="BBH41864.1"/>
    <property type="molecule type" value="Genomic_DNA"/>
</dbReference>
<dbReference type="RefSeq" id="WP_041803813.1">
    <property type="nucleotide sequence ID" value="NZ_AP019314.1"/>
</dbReference>
<evidence type="ECO:0000313" key="1">
    <source>
        <dbReference type="EMBL" id="BBH41864.1"/>
    </source>
</evidence>
<protein>
    <submittedName>
        <fullName evidence="1">Uncharacterized protein</fullName>
    </submittedName>
</protein>
<dbReference type="KEGG" id="mvz:myaer102_44950"/>
<evidence type="ECO:0000313" key="2">
    <source>
        <dbReference type="Proteomes" id="UP000278152"/>
    </source>
</evidence>
<organism evidence="1 2">
    <name type="scientific">Microcystis viridis NIES-102</name>
    <dbReference type="NCBI Taxonomy" id="213615"/>
    <lineage>
        <taxon>Bacteria</taxon>
        <taxon>Bacillati</taxon>
        <taxon>Cyanobacteriota</taxon>
        <taxon>Cyanophyceae</taxon>
        <taxon>Oscillatoriophycideae</taxon>
        <taxon>Chroococcales</taxon>
        <taxon>Microcystaceae</taxon>
        <taxon>Microcystis</taxon>
    </lineage>
</organism>
<dbReference type="AlphaFoldDB" id="A0A3G9K3W4"/>
<accession>A0A3G9K3W4</accession>
<proteinExistence type="predicted"/>
<reference evidence="1 2" key="1">
    <citation type="submission" date="2018-11" db="EMBL/GenBank/DDBJ databases">
        <title>Complete genome sequence of Microcystis aeruginosa NIES-102.</title>
        <authorList>
            <person name="Yamaguchi H."/>
            <person name="Suzuki S."/>
            <person name="Kawachi M."/>
        </authorList>
    </citation>
    <scope>NUCLEOTIDE SEQUENCE [LARGE SCALE GENOMIC DNA]</scope>
    <source>
        <strain evidence="1 2">NIES-102</strain>
    </source>
</reference>
<dbReference type="Proteomes" id="UP000278152">
    <property type="component" value="Chromosome"/>
</dbReference>